<feature type="transmembrane region" description="Helical" evidence="12">
    <location>
        <begin position="698"/>
        <end position="717"/>
    </location>
</feature>
<dbReference type="AlphaFoldDB" id="A0A8K0H0M9"/>
<keyword evidence="5 12" id="KW-1133">Transmembrane helix</keyword>
<feature type="transmembrane region" description="Helical" evidence="12">
    <location>
        <begin position="560"/>
        <end position="582"/>
    </location>
</feature>
<dbReference type="InterPro" id="IPR029044">
    <property type="entry name" value="Nucleotide-diphossugar_trans"/>
</dbReference>
<dbReference type="Proteomes" id="UP000796880">
    <property type="component" value="Unassembled WGS sequence"/>
</dbReference>
<dbReference type="OrthoDB" id="72851at2759"/>
<keyword evidence="2" id="KW-0328">Glycosyltransferase</keyword>
<evidence type="ECO:0000256" key="10">
    <source>
        <dbReference type="PIRSR" id="PIRSR605150-3"/>
    </source>
</evidence>
<feature type="transmembrane region" description="Helical" evidence="12">
    <location>
        <begin position="24"/>
        <end position="43"/>
    </location>
</feature>
<gene>
    <name evidence="13" type="ORF">FNV43_RR13125</name>
</gene>
<dbReference type="Gene3D" id="3.90.550.10">
    <property type="entry name" value="Spore Coat Polysaccharide Biosynthesis Protein SpsA, Chain A"/>
    <property type="match status" value="1"/>
</dbReference>
<accession>A0A8K0H0M9</accession>
<evidence type="ECO:0000256" key="4">
    <source>
        <dbReference type="ARBA" id="ARBA00022692"/>
    </source>
</evidence>
<evidence type="ECO:0000313" key="14">
    <source>
        <dbReference type="Proteomes" id="UP000796880"/>
    </source>
</evidence>
<keyword evidence="14" id="KW-1185">Reference proteome</keyword>
<dbReference type="GO" id="GO:0016020">
    <property type="term" value="C:membrane"/>
    <property type="evidence" value="ECO:0007669"/>
    <property type="project" value="InterPro"/>
</dbReference>
<keyword evidence="3" id="KW-0808">Transferase</keyword>
<proteinExistence type="predicted"/>
<dbReference type="Pfam" id="PF03552">
    <property type="entry name" value="Cellulose_synt"/>
    <property type="match status" value="3"/>
</dbReference>
<dbReference type="PANTHER" id="PTHR13301">
    <property type="entry name" value="X-BOX TRANSCRIPTION FACTOR-RELATED"/>
    <property type="match status" value="1"/>
</dbReference>
<dbReference type="GO" id="GO:0030244">
    <property type="term" value="P:cellulose biosynthetic process"/>
    <property type="evidence" value="ECO:0007669"/>
    <property type="project" value="InterPro"/>
</dbReference>
<feature type="transmembrane region" description="Helical" evidence="12">
    <location>
        <begin position="50"/>
        <end position="68"/>
    </location>
</feature>
<dbReference type="GO" id="GO:0012505">
    <property type="term" value="C:endomembrane system"/>
    <property type="evidence" value="ECO:0007669"/>
    <property type="project" value="UniProtKB-SubCell"/>
</dbReference>
<comment type="subcellular location">
    <subcellularLocation>
        <location evidence="1">Endomembrane system</location>
        <topology evidence="1">Multi-pass membrane protein</topology>
    </subcellularLocation>
</comment>
<evidence type="ECO:0000256" key="11">
    <source>
        <dbReference type="SAM" id="MobiDB-lite"/>
    </source>
</evidence>
<feature type="active site" evidence="8">
    <location>
        <position position="484"/>
    </location>
</feature>
<feature type="binding site" evidence="9">
    <location>
        <position position="142"/>
    </location>
    <ligand>
        <name>UDP-alpha-D-glucose</name>
        <dbReference type="ChEBI" id="CHEBI:58885"/>
    </ligand>
</feature>
<organism evidence="13 14">
    <name type="scientific">Rhamnella rubrinervis</name>
    <dbReference type="NCBI Taxonomy" id="2594499"/>
    <lineage>
        <taxon>Eukaryota</taxon>
        <taxon>Viridiplantae</taxon>
        <taxon>Streptophyta</taxon>
        <taxon>Embryophyta</taxon>
        <taxon>Tracheophyta</taxon>
        <taxon>Spermatophyta</taxon>
        <taxon>Magnoliopsida</taxon>
        <taxon>eudicotyledons</taxon>
        <taxon>Gunneridae</taxon>
        <taxon>Pentapetalae</taxon>
        <taxon>rosids</taxon>
        <taxon>fabids</taxon>
        <taxon>Rosales</taxon>
        <taxon>Rhamnaceae</taxon>
        <taxon>rhamnoid group</taxon>
        <taxon>Rhamneae</taxon>
        <taxon>Rhamnella</taxon>
    </lineage>
</organism>
<feature type="transmembrane region" description="Helical" evidence="12">
    <location>
        <begin position="664"/>
        <end position="686"/>
    </location>
</feature>
<evidence type="ECO:0000256" key="3">
    <source>
        <dbReference type="ARBA" id="ARBA00022679"/>
    </source>
</evidence>
<feature type="active site" evidence="8">
    <location>
        <position position="142"/>
    </location>
</feature>
<dbReference type="InterPro" id="IPR005150">
    <property type="entry name" value="Cellulose_synth"/>
</dbReference>
<evidence type="ECO:0000256" key="7">
    <source>
        <dbReference type="ARBA" id="ARBA00023316"/>
    </source>
</evidence>
<evidence type="ECO:0000313" key="13">
    <source>
        <dbReference type="EMBL" id="KAF3443443.1"/>
    </source>
</evidence>
<feature type="compositionally biased region" description="Pro residues" evidence="11">
    <location>
        <begin position="831"/>
        <end position="840"/>
    </location>
</feature>
<feature type="binding site" evidence="10">
    <location>
        <position position="286"/>
    </location>
    <ligand>
        <name>Mn(2+)</name>
        <dbReference type="ChEBI" id="CHEBI:29035"/>
    </ligand>
</feature>
<feature type="transmembrane region" description="Helical" evidence="12">
    <location>
        <begin position="612"/>
        <end position="632"/>
    </location>
</feature>
<evidence type="ECO:0000256" key="8">
    <source>
        <dbReference type="PIRSR" id="PIRSR605150-1"/>
    </source>
</evidence>
<evidence type="ECO:0008006" key="15">
    <source>
        <dbReference type="Google" id="ProtNLM"/>
    </source>
</evidence>
<keyword evidence="4 12" id="KW-0812">Transmembrane</keyword>
<dbReference type="SUPFAM" id="SSF53448">
    <property type="entry name" value="Nucleotide-diphospho-sugar transferases"/>
    <property type="match status" value="1"/>
</dbReference>
<reference evidence="13" key="1">
    <citation type="submission" date="2020-03" db="EMBL/GenBank/DDBJ databases">
        <title>A high-quality chromosome-level genome assembly of a woody plant with both climbing and erect habits, Rhamnella rubrinervis.</title>
        <authorList>
            <person name="Lu Z."/>
            <person name="Yang Y."/>
            <person name="Zhu X."/>
            <person name="Sun Y."/>
        </authorList>
    </citation>
    <scope>NUCLEOTIDE SEQUENCE</scope>
    <source>
        <strain evidence="13">BYM</strain>
        <tissue evidence="13">Leaf</tissue>
    </source>
</reference>
<evidence type="ECO:0000256" key="9">
    <source>
        <dbReference type="PIRSR" id="PIRSR605150-2"/>
    </source>
</evidence>
<evidence type="ECO:0000256" key="1">
    <source>
        <dbReference type="ARBA" id="ARBA00004127"/>
    </source>
</evidence>
<evidence type="ECO:0000256" key="6">
    <source>
        <dbReference type="ARBA" id="ARBA00023136"/>
    </source>
</evidence>
<evidence type="ECO:0000256" key="5">
    <source>
        <dbReference type="ARBA" id="ARBA00022989"/>
    </source>
</evidence>
<evidence type="ECO:0000256" key="2">
    <source>
        <dbReference type="ARBA" id="ARBA00022676"/>
    </source>
</evidence>
<feature type="binding site" evidence="9">
    <location>
        <position position="113"/>
    </location>
    <ligand>
        <name>UDP-alpha-D-glucose</name>
        <dbReference type="ChEBI" id="CHEBI:58885"/>
    </ligand>
</feature>
<name>A0A8K0H0M9_9ROSA</name>
<dbReference type="GO" id="GO:0016760">
    <property type="term" value="F:cellulose synthase (UDP-forming) activity"/>
    <property type="evidence" value="ECO:0007669"/>
    <property type="project" value="InterPro"/>
</dbReference>
<feature type="region of interest" description="Disordered" evidence="11">
    <location>
        <begin position="812"/>
        <end position="840"/>
    </location>
</feature>
<feature type="binding site" evidence="10">
    <location>
        <position position="310"/>
    </location>
    <ligand>
        <name>Mn(2+)</name>
        <dbReference type="ChEBI" id="CHEBI:29035"/>
    </ligand>
</feature>
<protein>
    <recommendedName>
        <fullName evidence="15">Cellulose synthase-like protein H1</fullName>
    </recommendedName>
</protein>
<dbReference type="GO" id="GO:0071555">
    <property type="term" value="P:cell wall organization"/>
    <property type="evidence" value="ECO:0007669"/>
    <property type="project" value="UniProtKB-KW"/>
</dbReference>
<sequence length="928" mass="104642">MAIVNTSSLPLYERISHRNPLKNAVEIIIFFLLLSLLLYRLLFLMKNHDFTWVLAFFCELWFTFYWLIITVTKWNPVEFKTYPDRLLQRVGEREIDELPSVDMFVTTADPALEPPIMTINTVISLLAIDYPAHKLACYVSDDGCSPLILYSLMEASKFAKLWVPFCKKYNVQVRAPFRYFSDSNCNSTAARSSDSDNKSGEFLQLWKAMKDEYEQLCRKIEDAADQKSSPYHYSSGDFAVFSNIERTNHPTIIKSIWENKQGLSGLLPHLIYISREKRQEHPHHYKAGAMNVLTRVSGVMTNAPYMLNVDCDMFGNNPKLALLAMCLFLNPNSQKEVAFVQFPQVFYDGLKDDPFGNQLVVTFKHVGRGLAGLQGFLYGGTGCFHRRTVIYGACPDDNEAPRTICSTNINGKLTNKELLQTFGDSKDFIETASDALNGQASHSSEKTSICESIEAAYQVAGCSYEYGSRWGSKVGWMYGSTTEDILTGLNIHKRGWRSILCMPDPPAFLGCAPIGGPSSLTQRKRWATGLLEILLSYNCPIFHTLFANLQFTQCCGYISILSWGICCIPELCYAALSAYCLITNSHFLPKLEYLGANQSIRAWWNNQRMGRIISSSAWVFGVLGVVLKLLGISETVFEVTQKDQSDGNDDNGDAGRFTFDESPVFVPVTALLLVQLTALAMGLIGLRSPRQARDGEGSGPLEVVCSVWLVLSFWPFLKGMFRKGKYGFLKDSNLPNMLKIQIQIQMISAEQVATVYADLAKDISVVEFNPYGSLTFVSHIDGHFIWDVDSSKCHPYCDCDWEDDSDDKCYSSRRKKKKTEKSQCKPQISPRRPPTNPSTPLPIYRKALKILEKEISARTAQLCMMFASDSQQYTVQFPLLGRQDHPDLITSSKPYIQQKEVMPNGSRKSITQEAKVLNWHSLNSQALN</sequence>
<keyword evidence="6 12" id="KW-0472">Membrane</keyword>
<dbReference type="EMBL" id="VOIH02000006">
    <property type="protein sequence ID" value="KAF3443443.1"/>
    <property type="molecule type" value="Genomic_DNA"/>
</dbReference>
<comment type="caution">
    <text evidence="13">The sequence shown here is derived from an EMBL/GenBank/DDBJ whole genome shotgun (WGS) entry which is preliminary data.</text>
</comment>
<keyword evidence="7" id="KW-0961">Cell wall biogenesis/degradation</keyword>
<evidence type="ECO:0000256" key="12">
    <source>
        <dbReference type="SAM" id="Phobius"/>
    </source>
</evidence>